<comment type="caution">
    <text evidence="1">The sequence shown here is derived from an EMBL/GenBank/DDBJ whole genome shotgun (WGS) entry which is preliminary data.</text>
</comment>
<evidence type="ECO:0000313" key="1">
    <source>
        <dbReference type="EMBL" id="KAJ9651791.1"/>
    </source>
</evidence>
<keyword evidence="2" id="KW-1185">Reference proteome</keyword>
<sequence length="116" mass="13305">MLDSSIKGAPSVITTARLRQVAGQFAEVNVENVPDYRLLKPMQETHSALVVMQDVVEKEMGMSDMQERARLSFIRSEMATTYRDLLRARRPDVASIVEEIAPDNWFIRLARKVRKK</sequence>
<accession>A0ACC2ZVT6</accession>
<dbReference type="Proteomes" id="UP001172386">
    <property type="component" value="Unassembled WGS sequence"/>
</dbReference>
<proteinExistence type="predicted"/>
<name>A0ACC2ZVT6_9EURO</name>
<organism evidence="1 2">
    <name type="scientific">Neophaeococcomyces mojaviensis</name>
    <dbReference type="NCBI Taxonomy" id="3383035"/>
    <lineage>
        <taxon>Eukaryota</taxon>
        <taxon>Fungi</taxon>
        <taxon>Dikarya</taxon>
        <taxon>Ascomycota</taxon>
        <taxon>Pezizomycotina</taxon>
        <taxon>Eurotiomycetes</taxon>
        <taxon>Chaetothyriomycetidae</taxon>
        <taxon>Chaetothyriales</taxon>
        <taxon>Chaetothyriales incertae sedis</taxon>
        <taxon>Neophaeococcomyces</taxon>
    </lineage>
</organism>
<protein>
    <submittedName>
        <fullName evidence="1">Uncharacterized protein</fullName>
    </submittedName>
</protein>
<gene>
    <name evidence="1" type="ORF">H2198_008970</name>
</gene>
<dbReference type="EMBL" id="JAPDRQ010000236">
    <property type="protein sequence ID" value="KAJ9651791.1"/>
    <property type="molecule type" value="Genomic_DNA"/>
</dbReference>
<evidence type="ECO:0000313" key="2">
    <source>
        <dbReference type="Proteomes" id="UP001172386"/>
    </source>
</evidence>
<reference evidence="1" key="1">
    <citation type="submission" date="2022-10" db="EMBL/GenBank/DDBJ databases">
        <title>Culturing micro-colonial fungi from biological soil crusts in the Mojave desert and describing Neophaeococcomyces mojavensis, and introducing the new genera and species Taxawa tesnikishii.</title>
        <authorList>
            <person name="Kurbessoian T."/>
            <person name="Stajich J.E."/>
        </authorList>
    </citation>
    <scope>NUCLEOTIDE SEQUENCE</scope>
    <source>
        <strain evidence="1">JES_112</strain>
    </source>
</reference>